<evidence type="ECO:0000313" key="1">
    <source>
        <dbReference type="EMBL" id="TWI60264.1"/>
    </source>
</evidence>
<proteinExistence type="predicted"/>
<organism evidence="1 2">
    <name type="scientific">Bradyrhizobium huanghuaihaiense</name>
    <dbReference type="NCBI Taxonomy" id="990078"/>
    <lineage>
        <taxon>Bacteria</taxon>
        <taxon>Pseudomonadati</taxon>
        <taxon>Pseudomonadota</taxon>
        <taxon>Alphaproteobacteria</taxon>
        <taxon>Hyphomicrobiales</taxon>
        <taxon>Nitrobacteraceae</taxon>
        <taxon>Bradyrhizobium</taxon>
    </lineage>
</organism>
<protein>
    <submittedName>
        <fullName evidence="1">Uncharacterized protein</fullName>
    </submittedName>
</protein>
<dbReference type="AlphaFoldDB" id="A0A562QVC6"/>
<sequence>MQVLPGFAISGSVGDAHRRRWLFVAPQMPVVLALLLLAKPASAKLCELSSVSLPEKSIQLNVADVKWPVVASGRLDFSAEQDLYGVTETVAGKINNASSLISQIISKEVSDLPNDNCGSIAIIHNSQVAASSGNLQIATPVTAQQWGCLIGVAALIAEGRLTYTITISPVVQDGKLGLRSLPLQQRGDLQTTVPDFDSELTNTVQKQLKAASTQMSDTVQSAVAKLQSKLKDGLAEVKDPTEPLQPLYAPKLSNAVFRQQADSIVLIQTRRGLVREGTACKIHEIALQKWTEF</sequence>
<reference evidence="1 2" key="1">
    <citation type="journal article" date="2015" name="Stand. Genomic Sci.">
        <title>Genomic Encyclopedia of Bacterial and Archaeal Type Strains, Phase III: the genomes of soil and plant-associated and newly described type strains.</title>
        <authorList>
            <person name="Whitman W.B."/>
            <person name="Woyke T."/>
            <person name="Klenk H.P."/>
            <person name="Zhou Y."/>
            <person name="Lilburn T.G."/>
            <person name="Beck B.J."/>
            <person name="De Vos P."/>
            <person name="Vandamme P."/>
            <person name="Eisen J.A."/>
            <person name="Garrity G."/>
            <person name="Hugenholtz P."/>
            <person name="Kyrpides N.C."/>
        </authorList>
    </citation>
    <scope>NUCLEOTIDE SEQUENCE [LARGE SCALE GENOMIC DNA]</scope>
    <source>
        <strain evidence="1 2">CGMCC 1.10948</strain>
    </source>
</reference>
<comment type="caution">
    <text evidence="1">The sequence shown here is derived from an EMBL/GenBank/DDBJ whole genome shotgun (WGS) entry which is preliminary data.</text>
</comment>
<dbReference type="EMBL" id="VLLA01000035">
    <property type="protein sequence ID" value="TWI60264.1"/>
    <property type="molecule type" value="Genomic_DNA"/>
</dbReference>
<keyword evidence="2" id="KW-1185">Reference proteome</keyword>
<dbReference type="Proteomes" id="UP000316291">
    <property type="component" value="Unassembled WGS sequence"/>
</dbReference>
<dbReference type="RefSeq" id="WP_145832122.1">
    <property type="nucleotide sequence ID" value="NZ_VLLA01000035.1"/>
</dbReference>
<name>A0A562QVC6_9BRAD</name>
<evidence type="ECO:0000313" key="2">
    <source>
        <dbReference type="Proteomes" id="UP000316291"/>
    </source>
</evidence>
<gene>
    <name evidence="1" type="ORF">IQ16_07762</name>
</gene>
<accession>A0A562QVC6</accession>